<organism evidence="2 3">
    <name type="scientific">Rhodococcus oxybenzonivorans</name>
    <dbReference type="NCBI Taxonomy" id="1990687"/>
    <lineage>
        <taxon>Bacteria</taxon>
        <taxon>Bacillati</taxon>
        <taxon>Actinomycetota</taxon>
        <taxon>Actinomycetes</taxon>
        <taxon>Mycobacteriales</taxon>
        <taxon>Nocardiaceae</taxon>
        <taxon>Rhodococcus</taxon>
    </lineage>
</organism>
<evidence type="ECO:0008006" key="4">
    <source>
        <dbReference type="Google" id="ProtNLM"/>
    </source>
</evidence>
<name>A0A2S2BZ98_9NOCA</name>
<sequence>MRSGLHVAEVDGSTITVDVYRPDIGDPPAVIYLHGGGWQVGGKRTMPTSDCPGWLLTVSPSSPRTIGLGHDVTSVTARPVPTRESAPAPPVVFSR</sequence>
<reference evidence="2 3" key="1">
    <citation type="submission" date="2017-05" db="EMBL/GenBank/DDBJ databases">
        <title>Isolation of Rhodococcus sp. S2-17 biodegrading of BP-3.</title>
        <authorList>
            <person name="Lee Y."/>
            <person name="Kim K.H."/>
            <person name="Chun B.H."/>
            <person name="Jung H.S."/>
            <person name="Jeon C.O."/>
        </authorList>
    </citation>
    <scope>NUCLEOTIDE SEQUENCE [LARGE SCALE GENOMIC DNA]</scope>
    <source>
        <strain evidence="2 3">S2-17</strain>
    </source>
</reference>
<protein>
    <recommendedName>
        <fullName evidence="4">Esterase</fullName>
    </recommendedName>
</protein>
<proteinExistence type="predicted"/>
<gene>
    <name evidence="2" type="ORF">CBI38_22795</name>
</gene>
<accession>A0A2S2BZ98</accession>
<dbReference type="SUPFAM" id="SSF53474">
    <property type="entry name" value="alpha/beta-Hydrolases"/>
    <property type="match status" value="1"/>
</dbReference>
<dbReference type="AlphaFoldDB" id="A0A2S2BZ98"/>
<dbReference type="OrthoDB" id="9803828at2"/>
<dbReference type="Gene3D" id="3.40.50.1820">
    <property type="entry name" value="alpha/beta hydrolase"/>
    <property type="match status" value="1"/>
</dbReference>
<feature type="region of interest" description="Disordered" evidence="1">
    <location>
        <begin position="66"/>
        <end position="95"/>
    </location>
</feature>
<evidence type="ECO:0000256" key="1">
    <source>
        <dbReference type="SAM" id="MobiDB-lite"/>
    </source>
</evidence>
<evidence type="ECO:0000313" key="2">
    <source>
        <dbReference type="EMBL" id="AWK73966.1"/>
    </source>
</evidence>
<keyword evidence="3" id="KW-1185">Reference proteome</keyword>
<dbReference type="EMBL" id="CP021354">
    <property type="protein sequence ID" value="AWK73966.1"/>
    <property type="molecule type" value="Genomic_DNA"/>
</dbReference>
<dbReference type="Proteomes" id="UP000245711">
    <property type="component" value="Chromosome"/>
</dbReference>
<evidence type="ECO:0000313" key="3">
    <source>
        <dbReference type="Proteomes" id="UP000245711"/>
    </source>
</evidence>
<dbReference type="KEGG" id="roz:CBI38_22795"/>
<dbReference type="InterPro" id="IPR029058">
    <property type="entry name" value="AB_hydrolase_fold"/>
</dbReference>